<sequence>MAASVVTLFKQALLRTILFVKDRRSSAPNKEMRQLNRPHLKTNRTASCRDKEAQRLRHSDLDSPLSPLHPTHSNASRPAINSSFLAYAC</sequence>
<gene>
    <name evidence="2" type="ORF">PanWU01x14_301680</name>
</gene>
<evidence type="ECO:0000256" key="1">
    <source>
        <dbReference type="SAM" id="MobiDB-lite"/>
    </source>
</evidence>
<organism evidence="2 3">
    <name type="scientific">Parasponia andersonii</name>
    <name type="common">Sponia andersonii</name>
    <dbReference type="NCBI Taxonomy" id="3476"/>
    <lineage>
        <taxon>Eukaryota</taxon>
        <taxon>Viridiplantae</taxon>
        <taxon>Streptophyta</taxon>
        <taxon>Embryophyta</taxon>
        <taxon>Tracheophyta</taxon>
        <taxon>Spermatophyta</taxon>
        <taxon>Magnoliopsida</taxon>
        <taxon>eudicotyledons</taxon>
        <taxon>Gunneridae</taxon>
        <taxon>Pentapetalae</taxon>
        <taxon>rosids</taxon>
        <taxon>fabids</taxon>
        <taxon>Rosales</taxon>
        <taxon>Cannabaceae</taxon>
        <taxon>Parasponia</taxon>
    </lineage>
</organism>
<feature type="compositionally biased region" description="Basic and acidic residues" evidence="1">
    <location>
        <begin position="25"/>
        <end position="34"/>
    </location>
</feature>
<feature type="compositionally biased region" description="Basic and acidic residues" evidence="1">
    <location>
        <begin position="47"/>
        <end position="61"/>
    </location>
</feature>
<protein>
    <submittedName>
        <fullName evidence="2">Uncharacterized protein</fullName>
    </submittedName>
</protein>
<proteinExistence type="predicted"/>
<evidence type="ECO:0000313" key="2">
    <source>
        <dbReference type="EMBL" id="PON39911.1"/>
    </source>
</evidence>
<feature type="compositionally biased region" description="Polar residues" evidence="1">
    <location>
        <begin position="71"/>
        <end position="81"/>
    </location>
</feature>
<dbReference type="Proteomes" id="UP000237105">
    <property type="component" value="Unassembled WGS sequence"/>
</dbReference>
<dbReference type="EMBL" id="JXTB01000452">
    <property type="protein sequence ID" value="PON39911.1"/>
    <property type="molecule type" value="Genomic_DNA"/>
</dbReference>
<feature type="region of interest" description="Disordered" evidence="1">
    <location>
        <begin position="25"/>
        <end position="81"/>
    </location>
</feature>
<reference evidence="3" key="1">
    <citation type="submission" date="2016-06" db="EMBL/GenBank/DDBJ databases">
        <title>Parallel loss of symbiosis genes in relatives of nitrogen-fixing non-legume Parasponia.</title>
        <authorList>
            <person name="Van Velzen R."/>
            <person name="Holmer R."/>
            <person name="Bu F."/>
            <person name="Rutten L."/>
            <person name="Van Zeijl A."/>
            <person name="Liu W."/>
            <person name="Santuari L."/>
            <person name="Cao Q."/>
            <person name="Sharma T."/>
            <person name="Shen D."/>
            <person name="Roswanjaya Y."/>
            <person name="Wardhani T."/>
            <person name="Kalhor M.S."/>
            <person name="Jansen J."/>
            <person name="Van den Hoogen J."/>
            <person name="Gungor B."/>
            <person name="Hartog M."/>
            <person name="Hontelez J."/>
            <person name="Verver J."/>
            <person name="Yang W.-C."/>
            <person name="Schijlen E."/>
            <person name="Repin R."/>
            <person name="Schilthuizen M."/>
            <person name="Schranz E."/>
            <person name="Heidstra R."/>
            <person name="Miyata K."/>
            <person name="Fedorova E."/>
            <person name="Kohlen W."/>
            <person name="Bisseling T."/>
            <person name="Smit S."/>
            <person name="Geurts R."/>
        </authorList>
    </citation>
    <scope>NUCLEOTIDE SEQUENCE [LARGE SCALE GENOMIC DNA]</scope>
    <source>
        <strain evidence="3">cv. WU1-14</strain>
    </source>
</reference>
<keyword evidence="3" id="KW-1185">Reference proteome</keyword>
<dbReference type="AlphaFoldDB" id="A0A2P5ATT5"/>
<name>A0A2P5ATT5_PARAD</name>
<comment type="caution">
    <text evidence="2">The sequence shown here is derived from an EMBL/GenBank/DDBJ whole genome shotgun (WGS) entry which is preliminary data.</text>
</comment>
<evidence type="ECO:0000313" key="3">
    <source>
        <dbReference type="Proteomes" id="UP000237105"/>
    </source>
</evidence>
<accession>A0A2P5ATT5</accession>